<evidence type="ECO:0000313" key="2">
    <source>
        <dbReference type="EMBL" id="PZX46897.1"/>
    </source>
</evidence>
<protein>
    <submittedName>
        <fullName evidence="2">Autotransporter family porin</fullName>
    </submittedName>
</protein>
<evidence type="ECO:0000256" key="1">
    <source>
        <dbReference type="SAM" id="SignalP"/>
    </source>
</evidence>
<feature type="signal peptide" evidence="1">
    <location>
        <begin position="1"/>
        <end position="35"/>
    </location>
</feature>
<feature type="chain" id="PRO_5016169272" evidence="1">
    <location>
        <begin position="36"/>
        <end position="422"/>
    </location>
</feature>
<dbReference type="RefSeq" id="WP_211314712.1">
    <property type="nucleotide sequence ID" value="NZ_QKZS01000044.1"/>
</dbReference>
<name>A0A2W7QT53_9RHOB</name>
<sequence length="422" mass="41363">MQKSTLRSTSFADGRRAVKIIFPFLASLMTSAASAQTWTGAESSDWTDAANWSTGVPVDGTAFATTNGVQPVLDDAQGSAGTLYLGSVLGSTLTIQNAAELTVNTAIVGNSTNNNHPSNMLDQQSGTLNLSSGSTLDADFLHVGYYGSGTVEVTDGAALTVTASTIVGGFNKGDLNFGGAGTEASLLGGLVVGDAGDGTMSITDQAKVTSAAATIGKQATSGSSVEVSGDGATWEIADGGSLLIGSQGEGKLSIKEGGEVQASGHVFVGDEAGSVGEVEVSGADSRLEAVGYVALGNEGSGAGAVTDGGILQAEDVIVGWSEGAVGDLIVSGAGSAVNVENMLMVGNDGDAIATISDGASVNGISSNANAVVVIANNSASTATLNIGAAAADAASAAGYINVGTLLFGMGSGELVFNHTGEG</sequence>
<dbReference type="AlphaFoldDB" id="A0A2W7QT53"/>
<comment type="caution">
    <text evidence="2">The sequence shown here is derived from an EMBL/GenBank/DDBJ whole genome shotgun (WGS) entry which is preliminary data.</text>
</comment>
<dbReference type="Proteomes" id="UP000249538">
    <property type="component" value="Unassembled WGS sequence"/>
</dbReference>
<accession>A0A2W7QT53</accession>
<keyword evidence="1" id="KW-0732">Signal</keyword>
<dbReference type="EMBL" id="QKZS01000044">
    <property type="protein sequence ID" value="PZX46897.1"/>
    <property type="molecule type" value="Genomic_DNA"/>
</dbReference>
<proteinExistence type="predicted"/>
<evidence type="ECO:0000313" key="3">
    <source>
        <dbReference type="Proteomes" id="UP000249538"/>
    </source>
</evidence>
<dbReference type="NCBIfam" id="TIGR04393">
    <property type="entry name" value="rpt_T5SS_PEPC"/>
    <property type="match status" value="4"/>
</dbReference>
<organism evidence="2 3">
    <name type="scientific">Cereibacter changlensis</name>
    <dbReference type="NCBI Taxonomy" id="402884"/>
    <lineage>
        <taxon>Bacteria</taxon>
        <taxon>Pseudomonadati</taxon>
        <taxon>Pseudomonadota</taxon>
        <taxon>Alphaproteobacteria</taxon>
        <taxon>Rhodobacterales</taxon>
        <taxon>Paracoccaceae</taxon>
        <taxon>Cereibacter</taxon>
    </lineage>
</organism>
<dbReference type="InterPro" id="IPR030895">
    <property type="entry name" value="T5SS_PEPC_rpt"/>
</dbReference>
<feature type="non-terminal residue" evidence="2">
    <location>
        <position position="422"/>
    </location>
</feature>
<gene>
    <name evidence="2" type="ORF">LX76_04593</name>
</gene>
<reference evidence="2 3" key="1">
    <citation type="submission" date="2018-06" db="EMBL/GenBank/DDBJ databases">
        <title>Genomic Encyclopedia of Archaeal and Bacterial Type Strains, Phase II (KMG-II): from individual species to whole genera.</title>
        <authorList>
            <person name="Goeker M."/>
        </authorList>
    </citation>
    <scope>NUCLEOTIDE SEQUENCE [LARGE SCALE GENOMIC DNA]</scope>
    <source>
        <strain evidence="2 3">DSM 18774</strain>
    </source>
</reference>